<dbReference type="PANTHER" id="PTHR36978:SF4">
    <property type="entry name" value="P-LOOP CONTAINING NUCLEOSIDE TRIPHOSPHATE HYDROLASE PROTEIN"/>
    <property type="match status" value="1"/>
</dbReference>
<dbReference type="Gene3D" id="3.40.50.300">
    <property type="entry name" value="P-loop containing nucleotide triphosphate hydrolases"/>
    <property type="match status" value="1"/>
</dbReference>
<name>A0ABR1I9W2_9HYPO</name>
<dbReference type="Proteomes" id="UP001498421">
    <property type="component" value="Unassembled WGS sequence"/>
</dbReference>
<proteinExistence type="predicted"/>
<comment type="caution">
    <text evidence="1">The sequence shown here is derived from an EMBL/GenBank/DDBJ whole genome shotgun (WGS) entry which is preliminary data.</text>
</comment>
<protein>
    <submittedName>
        <fullName evidence="1">Uncharacterized protein</fullName>
    </submittedName>
</protein>
<evidence type="ECO:0000313" key="2">
    <source>
        <dbReference type="Proteomes" id="UP001498421"/>
    </source>
</evidence>
<dbReference type="PANTHER" id="PTHR36978">
    <property type="entry name" value="P-LOOP CONTAINING NUCLEOTIDE TRIPHOSPHATE HYDROLASE"/>
    <property type="match status" value="1"/>
</dbReference>
<reference evidence="1 2" key="1">
    <citation type="journal article" date="2025" name="Microbiol. Resour. Announc.">
        <title>Draft genome sequences for Neonectria magnoliae and Neonectria punicea, canker pathogens of Liriodendron tulipifera and Acer saccharum in West Virginia.</title>
        <authorList>
            <person name="Petronek H.M."/>
            <person name="Kasson M.T."/>
            <person name="Metheny A.M."/>
            <person name="Stauder C.M."/>
            <person name="Lovett B."/>
            <person name="Lynch S.C."/>
            <person name="Garnas J.R."/>
            <person name="Kasson L.R."/>
            <person name="Stajich J.E."/>
        </authorList>
    </citation>
    <scope>NUCLEOTIDE SEQUENCE [LARGE SCALE GENOMIC DNA]</scope>
    <source>
        <strain evidence="1 2">NRRL 64651</strain>
    </source>
</reference>
<dbReference type="InterPro" id="IPR027417">
    <property type="entry name" value="P-loop_NTPase"/>
</dbReference>
<keyword evidence="2" id="KW-1185">Reference proteome</keyword>
<dbReference type="Pfam" id="PF17784">
    <property type="entry name" value="Sulfotransfer_4"/>
    <property type="match status" value="1"/>
</dbReference>
<gene>
    <name evidence="1" type="ORF">QQZ08_003659</name>
</gene>
<evidence type="ECO:0000313" key="1">
    <source>
        <dbReference type="EMBL" id="KAK7429814.1"/>
    </source>
</evidence>
<organism evidence="1 2">
    <name type="scientific">Neonectria magnoliae</name>
    <dbReference type="NCBI Taxonomy" id="2732573"/>
    <lineage>
        <taxon>Eukaryota</taxon>
        <taxon>Fungi</taxon>
        <taxon>Dikarya</taxon>
        <taxon>Ascomycota</taxon>
        <taxon>Pezizomycotina</taxon>
        <taxon>Sordariomycetes</taxon>
        <taxon>Hypocreomycetidae</taxon>
        <taxon>Hypocreales</taxon>
        <taxon>Nectriaceae</taxon>
        <taxon>Neonectria</taxon>
    </lineage>
</organism>
<dbReference type="SUPFAM" id="SSF52540">
    <property type="entry name" value="P-loop containing nucleoside triphosphate hydrolases"/>
    <property type="match status" value="1"/>
</dbReference>
<dbReference type="EMBL" id="JAZAVK010000025">
    <property type="protein sequence ID" value="KAK7429814.1"/>
    <property type="molecule type" value="Genomic_DNA"/>
</dbReference>
<accession>A0ABR1I9W2</accession>
<sequence length="318" mass="36305">MATVQERHPELFQPINYESPRGKERRVPMQVLCLGFNRTGTATMSAALETLGIPCWHSFHLLTTHFGDNEMWQDAIDRKLFDKGAPFARNEFDQLLHSFGAVSSDTPAIAFADDLIAAYPEAKVVLVERDIDQWYESYLHAIIGNMFDPFTNIVYQMDRTYIYPIGKVQKSTMAGWAGIRSRNDAELKAREKYREHYALVRSITPKERLLEFKLEDGWEPLCNFLGKDVPTSEFPRLNEKAWFDEKATLLRGLAPKVVHHLGLVHVVGSTRWQWSVMFRCDNDASVSSTKDVIQISLPQPPPVVEKPKKAQAYFSVGV</sequence>
<dbReference type="InterPro" id="IPR040632">
    <property type="entry name" value="Sulfotransfer_4"/>
</dbReference>